<proteinExistence type="predicted"/>
<sequence>MVGVNRTEPSSGFSTTSAPPAHVFDGLGWATVITETRPVDVSVHEPPSAGPATAVPLITIVIAPTAASCPAILRLTFIVFSPVPEEPLPHMY</sequence>
<dbReference type="AlphaFoldDB" id="A0A917L4V8"/>
<reference evidence="2" key="2">
    <citation type="submission" date="2020-09" db="EMBL/GenBank/DDBJ databases">
        <authorList>
            <person name="Sun Q."/>
            <person name="Zhou Y."/>
        </authorList>
    </citation>
    <scope>NUCLEOTIDE SEQUENCE</scope>
    <source>
        <strain evidence="2">CGMCC 4.7272</strain>
    </source>
</reference>
<organism evidence="2 3">
    <name type="scientific">Streptomyces lacrimifluminis</name>
    <dbReference type="NCBI Taxonomy" id="1500077"/>
    <lineage>
        <taxon>Bacteria</taxon>
        <taxon>Bacillati</taxon>
        <taxon>Actinomycetota</taxon>
        <taxon>Actinomycetes</taxon>
        <taxon>Kitasatosporales</taxon>
        <taxon>Streptomycetaceae</taxon>
        <taxon>Streptomyces</taxon>
    </lineage>
</organism>
<evidence type="ECO:0000313" key="3">
    <source>
        <dbReference type="Proteomes" id="UP000625682"/>
    </source>
</evidence>
<protein>
    <submittedName>
        <fullName evidence="2">Uncharacterized protein</fullName>
    </submittedName>
</protein>
<name>A0A917L4V8_9ACTN</name>
<reference evidence="2" key="1">
    <citation type="journal article" date="2014" name="Int. J. Syst. Evol. Microbiol.">
        <title>Complete genome sequence of Corynebacterium casei LMG S-19264T (=DSM 44701T), isolated from a smear-ripened cheese.</title>
        <authorList>
            <consortium name="US DOE Joint Genome Institute (JGI-PGF)"/>
            <person name="Walter F."/>
            <person name="Albersmeier A."/>
            <person name="Kalinowski J."/>
            <person name="Ruckert C."/>
        </authorList>
    </citation>
    <scope>NUCLEOTIDE SEQUENCE</scope>
    <source>
        <strain evidence="2">CGMCC 4.7272</strain>
    </source>
</reference>
<evidence type="ECO:0000256" key="1">
    <source>
        <dbReference type="SAM" id="MobiDB-lite"/>
    </source>
</evidence>
<keyword evidence="3" id="KW-1185">Reference proteome</keyword>
<dbReference type="EMBL" id="BMMU01000014">
    <property type="protein sequence ID" value="GGJ43047.1"/>
    <property type="molecule type" value="Genomic_DNA"/>
</dbReference>
<evidence type="ECO:0000313" key="2">
    <source>
        <dbReference type="EMBL" id="GGJ43047.1"/>
    </source>
</evidence>
<dbReference type="Proteomes" id="UP000625682">
    <property type="component" value="Unassembled WGS sequence"/>
</dbReference>
<comment type="caution">
    <text evidence="2">The sequence shown here is derived from an EMBL/GenBank/DDBJ whole genome shotgun (WGS) entry which is preliminary data.</text>
</comment>
<gene>
    <name evidence="2" type="ORF">GCM10012282_44940</name>
</gene>
<accession>A0A917L4V8</accession>
<feature type="compositionally biased region" description="Polar residues" evidence="1">
    <location>
        <begin position="7"/>
        <end position="18"/>
    </location>
</feature>
<feature type="region of interest" description="Disordered" evidence="1">
    <location>
        <begin position="1"/>
        <end position="21"/>
    </location>
</feature>